<reference evidence="6 7" key="1">
    <citation type="submission" date="2014-06" db="EMBL/GenBank/DDBJ databases">
        <title>Evolutionary Origins and Diversification of the Mycorrhizal Mutualists.</title>
        <authorList>
            <consortium name="DOE Joint Genome Institute"/>
            <consortium name="Mycorrhizal Genomics Consortium"/>
            <person name="Kohler A."/>
            <person name="Kuo A."/>
            <person name="Nagy L.G."/>
            <person name="Floudas D."/>
            <person name="Copeland A."/>
            <person name="Barry K.W."/>
            <person name="Cichocki N."/>
            <person name="Veneault-Fourrey C."/>
            <person name="LaButti K."/>
            <person name="Lindquist E.A."/>
            <person name="Lipzen A."/>
            <person name="Lundell T."/>
            <person name="Morin E."/>
            <person name="Murat C."/>
            <person name="Riley R."/>
            <person name="Ohm R."/>
            <person name="Sun H."/>
            <person name="Tunlid A."/>
            <person name="Henrissat B."/>
            <person name="Grigoriev I.V."/>
            <person name="Hibbett D.S."/>
            <person name="Martin F."/>
        </authorList>
    </citation>
    <scope>NUCLEOTIDE SEQUENCE [LARGE SCALE GENOMIC DNA]</scope>
    <source>
        <strain evidence="6 7">SS14</strain>
    </source>
</reference>
<organism evidence="6 7">
    <name type="scientific">Sphaerobolus stellatus (strain SS14)</name>
    <dbReference type="NCBI Taxonomy" id="990650"/>
    <lineage>
        <taxon>Eukaryota</taxon>
        <taxon>Fungi</taxon>
        <taxon>Dikarya</taxon>
        <taxon>Basidiomycota</taxon>
        <taxon>Agaricomycotina</taxon>
        <taxon>Agaricomycetes</taxon>
        <taxon>Phallomycetidae</taxon>
        <taxon>Geastrales</taxon>
        <taxon>Sphaerobolaceae</taxon>
        <taxon>Sphaerobolus</taxon>
    </lineage>
</organism>
<dbReference type="GO" id="GO:0009239">
    <property type="term" value="P:enterobactin biosynthetic process"/>
    <property type="evidence" value="ECO:0007669"/>
    <property type="project" value="TreeGrafter"/>
</dbReference>
<feature type="domain" description="AMP-dependent synthetase/ligase" evidence="4">
    <location>
        <begin position="481"/>
        <end position="573"/>
    </location>
</feature>
<dbReference type="SUPFAM" id="SSF56801">
    <property type="entry name" value="Acetyl-CoA synthetase-like"/>
    <property type="match status" value="1"/>
</dbReference>
<accession>A0A0C9UA67</accession>
<dbReference type="InterPro" id="IPR023213">
    <property type="entry name" value="CAT-like_dom_sf"/>
</dbReference>
<dbReference type="OrthoDB" id="408177at2759"/>
<dbReference type="GO" id="GO:0005829">
    <property type="term" value="C:cytosol"/>
    <property type="evidence" value="ECO:0007669"/>
    <property type="project" value="TreeGrafter"/>
</dbReference>
<dbReference type="Gene3D" id="3.40.50.12780">
    <property type="entry name" value="N-terminal domain of ligase-like"/>
    <property type="match status" value="1"/>
</dbReference>
<keyword evidence="7" id="KW-1185">Reference proteome</keyword>
<name>A0A0C9UA67_SPHS4</name>
<proteinExistence type="predicted"/>
<feature type="domain" description="Condensation" evidence="5">
    <location>
        <begin position="196"/>
        <end position="324"/>
    </location>
</feature>
<dbReference type="PANTHER" id="PTHR45527">
    <property type="entry name" value="NONRIBOSOMAL PEPTIDE SYNTHETASE"/>
    <property type="match status" value="1"/>
</dbReference>
<feature type="domain" description="Condensation" evidence="5">
    <location>
        <begin position="88"/>
        <end position="181"/>
    </location>
</feature>
<dbReference type="Pfam" id="PF00501">
    <property type="entry name" value="AMP-binding"/>
    <property type="match status" value="1"/>
</dbReference>
<protein>
    <recommendedName>
        <fullName evidence="8">Condensation domain-containing protein</fullName>
    </recommendedName>
</protein>
<dbReference type="GO" id="GO:0043041">
    <property type="term" value="P:amino acid activation for nonribosomal peptide biosynthetic process"/>
    <property type="evidence" value="ECO:0007669"/>
    <property type="project" value="TreeGrafter"/>
</dbReference>
<dbReference type="Gene3D" id="3.30.559.30">
    <property type="entry name" value="Nonribosomal peptide synthetase, condensation domain"/>
    <property type="match status" value="2"/>
</dbReference>
<dbReference type="Pfam" id="PF00668">
    <property type="entry name" value="Condensation"/>
    <property type="match status" value="2"/>
</dbReference>
<evidence type="ECO:0000259" key="5">
    <source>
        <dbReference type="Pfam" id="PF00668"/>
    </source>
</evidence>
<dbReference type="SUPFAM" id="SSF52777">
    <property type="entry name" value="CoA-dependent acyltransferases"/>
    <property type="match status" value="2"/>
</dbReference>
<dbReference type="EMBL" id="KN837391">
    <property type="protein sequence ID" value="KIJ25947.1"/>
    <property type="molecule type" value="Genomic_DNA"/>
</dbReference>
<dbReference type="InterPro" id="IPR001242">
    <property type="entry name" value="Condensation_dom"/>
</dbReference>
<evidence type="ECO:0000256" key="2">
    <source>
        <dbReference type="ARBA" id="ARBA00022553"/>
    </source>
</evidence>
<gene>
    <name evidence="6" type="ORF">M422DRAFT_273036</name>
</gene>
<dbReference type="GO" id="GO:0031177">
    <property type="term" value="F:phosphopantetheine binding"/>
    <property type="evidence" value="ECO:0007669"/>
    <property type="project" value="TreeGrafter"/>
</dbReference>
<dbReference type="Proteomes" id="UP000054279">
    <property type="component" value="Unassembled WGS sequence"/>
</dbReference>
<dbReference type="AlphaFoldDB" id="A0A0C9UA67"/>
<dbReference type="GO" id="GO:0009366">
    <property type="term" value="C:enterobactin synthetase complex"/>
    <property type="evidence" value="ECO:0007669"/>
    <property type="project" value="TreeGrafter"/>
</dbReference>
<evidence type="ECO:0000313" key="7">
    <source>
        <dbReference type="Proteomes" id="UP000054279"/>
    </source>
</evidence>
<keyword evidence="3" id="KW-0511">Multifunctional enzyme</keyword>
<dbReference type="InterPro" id="IPR000873">
    <property type="entry name" value="AMP-dep_synth/lig_dom"/>
</dbReference>
<evidence type="ECO:0000313" key="6">
    <source>
        <dbReference type="EMBL" id="KIJ25947.1"/>
    </source>
</evidence>
<keyword evidence="2" id="KW-0597">Phosphoprotein</keyword>
<evidence type="ECO:0000256" key="1">
    <source>
        <dbReference type="ARBA" id="ARBA00022450"/>
    </source>
</evidence>
<dbReference type="Gene3D" id="3.30.559.10">
    <property type="entry name" value="Chloramphenicol acetyltransferase-like domain"/>
    <property type="match status" value="1"/>
</dbReference>
<evidence type="ECO:0008006" key="8">
    <source>
        <dbReference type="Google" id="ProtNLM"/>
    </source>
</evidence>
<dbReference type="SUPFAM" id="SSF47336">
    <property type="entry name" value="ACP-like"/>
    <property type="match status" value="1"/>
</dbReference>
<evidence type="ECO:0000259" key="4">
    <source>
        <dbReference type="Pfam" id="PF00501"/>
    </source>
</evidence>
<keyword evidence="1" id="KW-0596">Phosphopantetheine</keyword>
<evidence type="ECO:0000256" key="3">
    <source>
        <dbReference type="ARBA" id="ARBA00023268"/>
    </source>
</evidence>
<dbReference type="InterPro" id="IPR042099">
    <property type="entry name" value="ANL_N_sf"/>
</dbReference>
<dbReference type="HOGENOM" id="CLU_388386_0_0_1"/>
<dbReference type="GO" id="GO:0047527">
    <property type="term" value="F:2,3-dihydroxybenzoate-serine ligase activity"/>
    <property type="evidence" value="ECO:0007669"/>
    <property type="project" value="TreeGrafter"/>
</dbReference>
<sequence length="711" mass="79773">MTELTVWNLRRSAWPLQDPLWRYFSYGHSLAAMRILIRLRKEFNIKLDIRIFMKDLSVLGITGLVATSQRDSTLPNNIDSISSDCRSLPASDAQTRIWVEEQMHPGLTRYNSIFQRRLTGALHLDALRKAFLYLVHRHEPLRTTFNLVDGVLIQTINAPEPKMIRTISIEGVSKNAEIQAQQIPDRQSFRGALLSICTDGWSMGTIEKELSIAYNSYLDGQDPCLWPLSVRYRDYSMWGKTKQNTTEVEDQLQYWEKHLKGVAPLELPLDFLRPKELSCNWDEVAFDISASCVETMQNLASKHTTSLFSVLLAAFRATLYRMTGLKMETWRSIRLIIDEETNLDDLIIQSKSVLRDALKNLDAPFDRVVSQLAPKRDISQNSFAQIDFSSALDDDEMPQMRGVGVEEIRRPSTRLDISVYLFRRGTSIRDACKPSPTDPRPSISNPNYSLPLATPASLQKFSEWNETSRPLNQELVILDRFREIARLHGSDVAVIDESISLTYSELNERSDCLASWLIARKFPAESVIGIWMGRSALLVTAYLACLKAGLAYKSLPNSRLTQMISTSGCRLVLSYGKFPLGDLIPFIDLSIDDNLLCASANVASLARGNGNIPKSRTVCPCTCSHKITHTSALTLSPSFFSSRPSSISGALRPPRLPGGLRAHSPAGFVLHDLGSERLNPCQGEFGRAFGHISFSSSSLAGEVAMERRPHQ</sequence>
<dbReference type="InterPro" id="IPR036736">
    <property type="entry name" value="ACP-like_sf"/>
</dbReference>
<dbReference type="PANTHER" id="PTHR45527:SF1">
    <property type="entry name" value="FATTY ACID SYNTHASE"/>
    <property type="match status" value="1"/>
</dbReference>